<reference evidence="5" key="1">
    <citation type="submission" date="2022-08" db="EMBL/GenBank/DDBJ databases">
        <title>Genomic Encyclopedia of Type Strains, Phase III (KMG-III): the genomes of soil and plant-associated and newly described type strains.</title>
        <authorList>
            <person name="Whitman W."/>
        </authorList>
    </citation>
    <scope>NUCLEOTIDE SEQUENCE</scope>
    <source>
        <strain evidence="5">HMT 1</strain>
    </source>
</reference>
<dbReference type="RefSeq" id="WP_259057346.1">
    <property type="nucleotide sequence ID" value="NZ_JANUCT010000022.1"/>
</dbReference>
<accession>A0AAE3HM93</accession>
<dbReference type="SUPFAM" id="SSF52540">
    <property type="entry name" value="P-loop containing nucleoside triphosphate hydrolases"/>
    <property type="match status" value="1"/>
</dbReference>
<dbReference type="Pfam" id="PF00005">
    <property type="entry name" value="ABC_tran"/>
    <property type="match status" value="1"/>
</dbReference>
<evidence type="ECO:0000259" key="4">
    <source>
        <dbReference type="PROSITE" id="PS50893"/>
    </source>
</evidence>
<keyword evidence="1" id="KW-0813">Transport</keyword>
<dbReference type="Proteomes" id="UP001204445">
    <property type="component" value="Unassembled WGS sequence"/>
</dbReference>
<name>A0AAE3HM93_9GAMM</name>
<dbReference type="PANTHER" id="PTHR42939">
    <property type="entry name" value="ABC TRANSPORTER ATP-BINDING PROTEIN ALBC-RELATED"/>
    <property type="match status" value="1"/>
</dbReference>
<sequence>MSAKPLVIRDLYKAYRVGQPVLDGLSLTVDSGDALALVGINGAGKTTLIKSILDFVSIDCGNIEIFSESHARHQARARIAFLPERFQPPYYLTGEGFLRMMARLYRASYSESGIAATMQALDLPASALSQPVREYSKGMAQKLGLIACLHSQRSLLIMDEPMSGLDPKARHAFKQLLRELPGEGRTLFFSTHLLADVEAVCNKMAILHDGRLHFVGSPTECCRQFGTEELENAYMQCIGAQVA</sequence>
<dbReference type="InterPro" id="IPR027417">
    <property type="entry name" value="P-loop_NTPase"/>
</dbReference>
<dbReference type="InterPro" id="IPR017871">
    <property type="entry name" value="ABC_transporter-like_CS"/>
</dbReference>
<dbReference type="Gene3D" id="3.40.50.300">
    <property type="entry name" value="P-loop containing nucleotide triphosphate hydrolases"/>
    <property type="match status" value="1"/>
</dbReference>
<dbReference type="InterPro" id="IPR003593">
    <property type="entry name" value="AAA+_ATPase"/>
</dbReference>
<feature type="domain" description="ABC transporter" evidence="4">
    <location>
        <begin position="6"/>
        <end position="234"/>
    </location>
</feature>
<dbReference type="GO" id="GO:0016887">
    <property type="term" value="F:ATP hydrolysis activity"/>
    <property type="evidence" value="ECO:0007669"/>
    <property type="project" value="InterPro"/>
</dbReference>
<dbReference type="PROSITE" id="PS50893">
    <property type="entry name" value="ABC_TRANSPORTER_2"/>
    <property type="match status" value="1"/>
</dbReference>
<dbReference type="InterPro" id="IPR003439">
    <property type="entry name" value="ABC_transporter-like_ATP-bd"/>
</dbReference>
<dbReference type="InterPro" id="IPR051782">
    <property type="entry name" value="ABC_Transporter_VariousFunc"/>
</dbReference>
<keyword evidence="6" id="KW-1185">Reference proteome</keyword>
<comment type="caution">
    <text evidence="5">The sequence shown here is derived from an EMBL/GenBank/DDBJ whole genome shotgun (WGS) entry which is preliminary data.</text>
</comment>
<dbReference type="EMBL" id="JANUCT010000022">
    <property type="protein sequence ID" value="MCS3904430.1"/>
    <property type="molecule type" value="Genomic_DNA"/>
</dbReference>
<dbReference type="PANTHER" id="PTHR42939:SF1">
    <property type="entry name" value="ABC TRANSPORTER ATP-BINDING PROTEIN ALBC-RELATED"/>
    <property type="match status" value="1"/>
</dbReference>
<dbReference type="AlphaFoldDB" id="A0AAE3HM93"/>
<dbReference type="CDD" id="cd03230">
    <property type="entry name" value="ABC_DR_subfamily_A"/>
    <property type="match status" value="1"/>
</dbReference>
<evidence type="ECO:0000313" key="5">
    <source>
        <dbReference type="EMBL" id="MCS3904430.1"/>
    </source>
</evidence>
<evidence type="ECO:0000313" key="6">
    <source>
        <dbReference type="Proteomes" id="UP001204445"/>
    </source>
</evidence>
<keyword evidence="2" id="KW-0547">Nucleotide-binding</keyword>
<evidence type="ECO:0000256" key="2">
    <source>
        <dbReference type="ARBA" id="ARBA00022741"/>
    </source>
</evidence>
<proteinExistence type="predicted"/>
<keyword evidence="3 5" id="KW-0067">ATP-binding</keyword>
<protein>
    <submittedName>
        <fullName evidence="5">ABC-2 type transport system ATP-binding protein</fullName>
    </submittedName>
</protein>
<evidence type="ECO:0000256" key="1">
    <source>
        <dbReference type="ARBA" id="ARBA00022448"/>
    </source>
</evidence>
<dbReference type="GO" id="GO:0005524">
    <property type="term" value="F:ATP binding"/>
    <property type="evidence" value="ECO:0007669"/>
    <property type="project" value="UniProtKB-KW"/>
</dbReference>
<evidence type="ECO:0000256" key="3">
    <source>
        <dbReference type="ARBA" id="ARBA00022840"/>
    </source>
</evidence>
<gene>
    <name evidence="5" type="ORF">J2T55_002466</name>
</gene>
<dbReference type="PROSITE" id="PS00211">
    <property type="entry name" value="ABC_TRANSPORTER_1"/>
    <property type="match status" value="1"/>
</dbReference>
<dbReference type="SMART" id="SM00382">
    <property type="entry name" value="AAA"/>
    <property type="match status" value="1"/>
</dbReference>
<organism evidence="5 6">
    <name type="scientific">Methylohalomonas lacus</name>
    <dbReference type="NCBI Taxonomy" id="398773"/>
    <lineage>
        <taxon>Bacteria</taxon>
        <taxon>Pseudomonadati</taxon>
        <taxon>Pseudomonadota</taxon>
        <taxon>Gammaproteobacteria</taxon>
        <taxon>Methylohalomonadales</taxon>
        <taxon>Methylohalomonadaceae</taxon>
        <taxon>Methylohalomonas</taxon>
    </lineage>
</organism>